<keyword evidence="3 10" id="KW-0813">Transport</keyword>
<reference evidence="11" key="2">
    <citation type="submission" date="2023-06" db="EMBL/GenBank/DDBJ databases">
        <authorList>
            <consortium name="Lawrence Berkeley National Laboratory"/>
            <person name="Haridas S."/>
            <person name="Hensen N."/>
            <person name="Bonometti L."/>
            <person name="Westerberg I."/>
            <person name="Brannstrom I.O."/>
            <person name="Guillou S."/>
            <person name="Cros-Aarteil S."/>
            <person name="Calhoun S."/>
            <person name="Kuo A."/>
            <person name="Mondo S."/>
            <person name="Pangilinan J."/>
            <person name="Riley R."/>
            <person name="Labutti K."/>
            <person name="Andreopoulos B."/>
            <person name="Lipzen A."/>
            <person name="Chen C."/>
            <person name="Yanf M."/>
            <person name="Daum C."/>
            <person name="Ng V."/>
            <person name="Clum A."/>
            <person name="Steindorff A."/>
            <person name="Ohm R."/>
            <person name="Martin F."/>
            <person name="Silar P."/>
            <person name="Natvig D."/>
            <person name="Lalanne C."/>
            <person name="Gautier V."/>
            <person name="Ament-Velasquez S.L."/>
            <person name="Kruys A."/>
            <person name="Hutchinson M.I."/>
            <person name="Powell A.J."/>
            <person name="Barry K."/>
            <person name="Miller A.N."/>
            <person name="Grigoriev I.V."/>
            <person name="Debuchy R."/>
            <person name="Gladieux P."/>
            <person name="Thoren M.H."/>
            <person name="Johannesson H."/>
        </authorList>
    </citation>
    <scope>NUCLEOTIDE SEQUENCE</scope>
    <source>
        <strain evidence="11">CBS 955.72</strain>
    </source>
</reference>
<evidence type="ECO:0000256" key="1">
    <source>
        <dbReference type="ARBA" id="ARBA00004141"/>
    </source>
</evidence>
<dbReference type="AlphaFoldDB" id="A0AAJ0MFS3"/>
<keyword evidence="6" id="KW-0999">Mitochondrion inner membrane</keyword>
<sequence>MPRASTLLPSLGHAASGAGGTIISTLALYPLDLANTRLKVQRQLRADGTIGPDDGYGGILDAFATIYAKEGGRLSAYFAGLGPDLAKSAADSFLFFLFYTWFRARRLRAHNSLPYLSVLEELAVGAAAGACAKVFTTPVSNVVTRRQTASLLETNNSGPSNQKTSNKTFGEIVAEIRREKGVLGLWAGYSASLVLTLNPSMTFFLQQMLKRASVARQDWDEPGGRATFLLAAISKVVATTVTYPFQIAKARGEEGSRNALAVAARGLARGTVFGTVVRIAKAEGATALYDGIGGELLKGFFSHGTTMLFKDVIHRFLLRLYFAILAALQNYPQLRARVIERTRRARSSARHASQQAAFLSVTEVYRGTRYIKNRYLAGEKALAWMLSSG</sequence>
<keyword evidence="8 9" id="KW-0472">Membrane</keyword>
<dbReference type="GO" id="GO:0016020">
    <property type="term" value="C:membrane"/>
    <property type="evidence" value="ECO:0007669"/>
    <property type="project" value="UniProtKB-SubCell"/>
</dbReference>
<evidence type="ECO:0000256" key="10">
    <source>
        <dbReference type="RuleBase" id="RU000488"/>
    </source>
</evidence>
<reference evidence="11" key="1">
    <citation type="journal article" date="2023" name="Mol. Phylogenet. Evol.">
        <title>Genome-scale phylogeny and comparative genomics of the fungal order Sordariales.</title>
        <authorList>
            <person name="Hensen N."/>
            <person name="Bonometti L."/>
            <person name="Westerberg I."/>
            <person name="Brannstrom I.O."/>
            <person name="Guillou S."/>
            <person name="Cros-Aarteil S."/>
            <person name="Calhoun S."/>
            <person name="Haridas S."/>
            <person name="Kuo A."/>
            <person name="Mondo S."/>
            <person name="Pangilinan J."/>
            <person name="Riley R."/>
            <person name="LaButti K."/>
            <person name="Andreopoulos B."/>
            <person name="Lipzen A."/>
            <person name="Chen C."/>
            <person name="Yan M."/>
            <person name="Daum C."/>
            <person name="Ng V."/>
            <person name="Clum A."/>
            <person name="Steindorff A."/>
            <person name="Ohm R.A."/>
            <person name="Martin F."/>
            <person name="Silar P."/>
            <person name="Natvig D.O."/>
            <person name="Lalanne C."/>
            <person name="Gautier V."/>
            <person name="Ament-Velasquez S.L."/>
            <person name="Kruys A."/>
            <person name="Hutchinson M.I."/>
            <person name="Powell A.J."/>
            <person name="Barry K."/>
            <person name="Miller A.N."/>
            <person name="Grigoriev I.V."/>
            <person name="Debuchy R."/>
            <person name="Gladieux P."/>
            <person name="Hiltunen Thoren M."/>
            <person name="Johannesson H."/>
        </authorList>
    </citation>
    <scope>NUCLEOTIDE SEQUENCE</scope>
    <source>
        <strain evidence="11">CBS 955.72</strain>
    </source>
</reference>
<dbReference type="PROSITE" id="PS50920">
    <property type="entry name" value="SOLCAR"/>
    <property type="match status" value="3"/>
</dbReference>
<dbReference type="EMBL" id="JAUIQD010000003">
    <property type="protein sequence ID" value="KAK3357026.1"/>
    <property type="molecule type" value="Genomic_DNA"/>
</dbReference>
<keyword evidence="5" id="KW-0677">Repeat</keyword>
<dbReference type="Pfam" id="PF00153">
    <property type="entry name" value="Mito_carr"/>
    <property type="match status" value="3"/>
</dbReference>
<feature type="repeat" description="Solcar" evidence="9">
    <location>
        <begin position="116"/>
        <end position="212"/>
    </location>
</feature>
<dbReference type="PANTHER" id="PTHR45939">
    <property type="entry name" value="PEROXISOMAL MEMBRANE PROTEIN PMP34-RELATED"/>
    <property type="match status" value="1"/>
</dbReference>
<keyword evidence="6" id="KW-0496">Mitochondrion</keyword>
<feature type="repeat" description="Solcar" evidence="9">
    <location>
        <begin position="222"/>
        <end position="316"/>
    </location>
</feature>
<evidence type="ECO:0000256" key="3">
    <source>
        <dbReference type="ARBA" id="ARBA00022448"/>
    </source>
</evidence>
<dbReference type="GO" id="GO:0015217">
    <property type="term" value="F:ADP transmembrane transporter activity"/>
    <property type="evidence" value="ECO:0007669"/>
    <property type="project" value="TreeGrafter"/>
</dbReference>
<protein>
    <submittedName>
        <fullName evidence="11">Mitochondrial carrier domain-containing protein</fullName>
    </submittedName>
</protein>
<organism evidence="11 12">
    <name type="scientific">Lasiosphaeria hispida</name>
    <dbReference type="NCBI Taxonomy" id="260671"/>
    <lineage>
        <taxon>Eukaryota</taxon>
        <taxon>Fungi</taxon>
        <taxon>Dikarya</taxon>
        <taxon>Ascomycota</taxon>
        <taxon>Pezizomycotina</taxon>
        <taxon>Sordariomycetes</taxon>
        <taxon>Sordariomycetidae</taxon>
        <taxon>Sordariales</taxon>
        <taxon>Lasiosphaeriaceae</taxon>
        <taxon>Lasiosphaeria</taxon>
    </lineage>
</organism>
<evidence type="ECO:0000256" key="4">
    <source>
        <dbReference type="ARBA" id="ARBA00022692"/>
    </source>
</evidence>
<keyword evidence="7" id="KW-1133">Transmembrane helix</keyword>
<comment type="caution">
    <text evidence="11">The sequence shown here is derived from an EMBL/GenBank/DDBJ whole genome shotgun (WGS) entry which is preliminary data.</text>
</comment>
<proteinExistence type="inferred from homology"/>
<evidence type="ECO:0000256" key="7">
    <source>
        <dbReference type="ARBA" id="ARBA00022989"/>
    </source>
</evidence>
<feature type="repeat" description="Solcar" evidence="9">
    <location>
        <begin position="8"/>
        <end position="105"/>
    </location>
</feature>
<dbReference type="InterPro" id="IPR023395">
    <property type="entry name" value="MCP_dom_sf"/>
</dbReference>
<keyword evidence="4 9" id="KW-0812">Transmembrane</keyword>
<dbReference type="Proteomes" id="UP001275084">
    <property type="component" value="Unassembled WGS sequence"/>
</dbReference>
<comment type="similarity">
    <text evidence="2 10">Belongs to the mitochondrial carrier (TC 2.A.29) family.</text>
</comment>
<comment type="subcellular location">
    <subcellularLocation>
        <location evidence="1">Membrane</location>
        <topology evidence="1">Multi-pass membrane protein</topology>
    </subcellularLocation>
</comment>
<evidence type="ECO:0000256" key="2">
    <source>
        <dbReference type="ARBA" id="ARBA00006375"/>
    </source>
</evidence>
<evidence type="ECO:0000313" key="12">
    <source>
        <dbReference type="Proteomes" id="UP001275084"/>
    </source>
</evidence>
<accession>A0AAJ0MFS3</accession>
<dbReference type="PANTHER" id="PTHR45939:SF2">
    <property type="entry name" value="CARRIER PROTEIN, PUTATIVE (AFU_ORTHOLOGUE AFUA_2G13870)-RELATED"/>
    <property type="match status" value="1"/>
</dbReference>
<gene>
    <name evidence="11" type="ORF">B0T25DRAFT_451110</name>
</gene>
<dbReference type="InterPro" id="IPR052217">
    <property type="entry name" value="Mito/Peroxisomal_Carrier"/>
</dbReference>
<dbReference type="SUPFAM" id="SSF103506">
    <property type="entry name" value="Mitochondrial carrier"/>
    <property type="match status" value="1"/>
</dbReference>
<evidence type="ECO:0000256" key="8">
    <source>
        <dbReference type="ARBA" id="ARBA00023136"/>
    </source>
</evidence>
<evidence type="ECO:0000256" key="9">
    <source>
        <dbReference type="PROSITE-ProRule" id="PRU00282"/>
    </source>
</evidence>
<evidence type="ECO:0000313" key="11">
    <source>
        <dbReference type="EMBL" id="KAK3357026.1"/>
    </source>
</evidence>
<dbReference type="Gene3D" id="1.50.40.10">
    <property type="entry name" value="Mitochondrial carrier domain"/>
    <property type="match status" value="1"/>
</dbReference>
<evidence type="ECO:0000256" key="5">
    <source>
        <dbReference type="ARBA" id="ARBA00022737"/>
    </source>
</evidence>
<name>A0AAJ0MFS3_9PEZI</name>
<keyword evidence="12" id="KW-1185">Reference proteome</keyword>
<dbReference type="InterPro" id="IPR018108">
    <property type="entry name" value="MCP_transmembrane"/>
</dbReference>
<evidence type="ECO:0000256" key="6">
    <source>
        <dbReference type="ARBA" id="ARBA00022792"/>
    </source>
</evidence>